<evidence type="ECO:0000313" key="1">
    <source>
        <dbReference type="EMBL" id="KRL18056.1"/>
    </source>
</evidence>
<sequence>MPDDRLSHSSTQANVWKIFVMSQVRNHDIAWLEKDHGIRDLLLEQGNIHHIFPKAYLKNHGFSQTQYNQTANYIWITQPRNLQINDRAPKDYLSDPKITEFGTDASFASNAIPQSLKNDDYNDYQAFLSERRKLMANKIHAYFNEL</sequence>
<dbReference type="PANTHER" id="PTHR37292">
    <property type="entry name" value="VNG6097C"/>
    <property type="match status" value="1"/>
</dbReference>
<evidence type="ECO:0008006" key="3">
    <source>
        <dbReference type="Google" id="ProtNLM"/>
    </source>
</evidence>
<accession>A0ABR5PGP8</accession>
<keyword evidence="2" id="KW-1185">Reference proteome</keyword>
<dbReference type="PANTHER" id="PTHR37292:SF2">
    <property type="entry name" value="DUF262 DOMAIN-CONTAINING PROTEIN"/>
    <property type="match status" value="1"/>
</dbReference>
<gene>
    <name evidence="1" type="ORF">FD12_GL000896</name>
</gene>
<reference evidence="1 2" key="1">
    <citation type="journal article" date="2015" name="Genome Announc.">
        <title>Expanding the biotechnology potential of lactobacilli through comparative genomics of 213 strains and associated genera.</title>
        <authorList>
            <person name="Sun Z."/>
            <person name="Harris H.M."/>
            <person name="McCann A."/>
            <person name="Guo C."/>
            <person name="Argimon S."/>
            <person name="Zhang W."/>
            <person name="Yang X."/>
            <person name="Jeffery I.B."/>
            <person name="Cooney J.C."/>
            <person name="Kagawa T.F."/>
            <person name="Liu W."/>
            <person name="Song Y."/>
            <person name="Salvetti E."/>
            <person name="Wrobel A."/>
            <person name="Rasinkangas P."/>
            <person name="Parkhill J."/>
            <person name="Rea M.C."/>
            <person name="O'Sullivan O."/>
            <person name="Ritari J."/>
            <person name="Douillard F.P."/>
            <person name="Paul Ross R."/>
            <person name="Yang R."/>
            <person name="Briner A.E."/>
            <person name="Felis G.E."/>
            <person name="de Vos W.M."/>
            <person name="Barrangou R."/>
            <person name="Klaenhammer T.R."/>
            <person name="Caufield P.W."/>
            <person name="Cui Y."/>
            <person name="Zhang H."/>
            <person name="O'Toole P.W."/>
        </authorList>
    </citation>
    <scope>NUCLEOTIDE SEQUENCE [LARGE SCALE GENOMIC DNA]</scope>
    <source>
        <strain evidence="1 2">DSM 19907</strain>
    </source>
</reference>
<dbReference type="RefSeq" id="WP_054747542.1">
    <property type="nucleotide sequence ID" value="NZ_AZEI01000013.1"/>
</dbReference>
<proteinExistence type="predicted"/>
<name>A0ABR5PGP8_9LACO</name>
<dbReference type="EMBL" id="AZEI01000013">
    <property type="protein sequence ID" value="KRL18056.1"/>
    <property type="molecule type" value="Genomic_DNA"/>
</dbReference>
<comment type="caution">
    <text evidence="1">The sequence shown here is derived from an EMBL/GenBank/DDBJ whole genome shotgun (WGS) entry which is preliminary data.</text>
</comment>
<organism evidence="1 2">
    <name type="scientific">Lentilactobacillus rapi DSM 19907 = JCM 15042</name>
    <dbReference type="NCBI Taxonomy" id="1423795"/>
    <lineage>
        <taxon>Bacteria</taxon>
        <taxon>Bacillati</taxon>
        <taxon>Bacillota</taxon>
        <taxon>Bacilli</taxon>
        <taxon>Lactobacillales</taxon>
        <taxon>Lactobacillaceae</taxon>
        <taxon>Lentilactobacillus</taxon>
    </lineage>
</organism>
<dbReference type="Proteomes" id="UP000051977">
    <property type="component" value="Unassembled WGS sequence"/>
</dbReference>
<protein>
    <recommendedName>
        <fullName evidence="3">DUF1524 domain-containing protein</fullName>
    </recommendedName>
</protein>
<evidence type="ECO:0000313" key="2">
    <source>
        <dbReference type="Proteomes" id="UP000051977"/>
    </source>
</evidence>